<dbReference type="PROSITE" id="PS00171">
    <property type="entry name" value="TIM_1"/>
    <property type="match status" value="1"/>
</dbReference>
<evidence type="ECO:0000256" key="3">
    <source>
        <dbReference type="ARBA" id="ARBA00022432"/>
    </source>
</evidence>
<evidence type="ECO:0000256" key="5">
    <source>
        <dbReference type="ARBA" id="ARBA00023152"/>
    </source>
</evidence>
<dbReference type="GO" id="GO:0005829">
    <property type="term" value="C:cytosol"/>
    <property type="evidence" value="ECO:0007669"/>
    <property type="project" value="TreeGrafter"/>
</dbReference>
<dbReference type="KEGG" id="ise:JBKA6_0092"/>
<keyword evidence="5 7" id="KW-0324">Glycolysis</keyword>
<dbReference type="InterPro" id="IPR000652">
    <property type="entry name" value="Triosephosphate_isomerase"/>
</dbReference>
<dbReference type="InterPro" id="IPR013785">
    <property type="entry name" value="Aldolase_TIM"/>
</dbReference>
<dbReference type="UniPathway" id="UPA00109">
    <property type="reaction ID" value="UER00189"/>
</dbReference>
<evidence type="ECO:0000313" key="9">
    <source>
        <dbReference type="EMBL" id="BAV94105.1"/>
    </source>
</evidence>
<evidence type="ECO:0000256" key="1">
    <source>
        <dbReference type="ARBA" id="ARBA00004680"/>
    </source>
</evidence>
<dbReference type="FunFam" id="3.20.20.70:FF:000016">
    <property type="entry name" value="Triosephosphate isomerase"/>
    <property type="match status" value="1"/>
</dbReference>
<dbReference type="Proteomes" id="UP000243197">
    <property type="component" value="Chromosome"/>
</dbReference>
<evidence type="ECO:0000256" key="8">
    <source>
        <dbReference type="RuleBase" id="RU363013"/>
    </source>
</evidence>
<dbReference type="GO" id="GO:0046166">
    <property type="term" value="P:glyceraldehyde-3-phosphate biosynthetic process"/>
    <property type="evidence" value="ECO:0007669"/>
    <property type="project" value="TreeGrafter"/>
</dbReference>
<protein>
    <recommendedName>
        <fullName evidence="7 8">Triosephosphate isomerase</fullName>
        <shortName evidence="7">TIM</shortName>
        <shortName evidence="7">TPI</shortName>
        <ecNumber evidence="7 8">5.3.1.1</ecNumber>
    </recommendedName>
    <alternativeName>
        <fullName evidence="7">Triose-phosphate isomerase</fullName>
    </alternativeName>
</protein>
<keyword evidence="6 7" id="KW-0413">Isomerase</keyword>
<dbReference type="EC" id="5.3.1.1" evidence="7 8"/>
<dbReference type="GO" id="GO:0006094">
    <property type="term" value="P:gluconeogenesis"/>
    <property type="evidence" value="ECO:0007669"/>
    <property type="project" value="UniProtKB-UniRule"/>
</dbReference>
<dbReference type="Gene3D" id="3.20.20.70">
    <property type="entry name" value="Aldolase class I"/>
    <property type="match status" value="1"/>
</dbReference>
<dbReference type="UniPathway" id="UPA00138"/>
<dbReference type="EMBL" id="AP014564">
    <property type="protein sequence ID" value="BAV94105.1"/>
    <property type="molecule type" value="Genomic_DNA"/>
</dbReference>
<dbReference type="GO" id="GO:0019563">
    <property type="term" value="P:glycerol catabolic process"/>
    <property type="evidence" value="ECO:0007669"/>
    <property type="project" value="TreeGrafter"/>
</dbReference>
<dbReference type="RefSeq" id="WP_096684701.1">
    <property type="nucleotide sequence ID" value="NZ_AP014564.1"/>
</dbReference>
<feature type="active site" description="Proton acceptor" evidence="7">
    <location>
        <position position="169"/>
    </location>
</feature>
<feature type="binding site" evidence="7">
    <location>
        <position position="175"/>
    </location>
    <ligand>
        <name>substrate</name>
    </ligand>
</feature>
<evidence type="ECO:0000256" key="6">
    <source>
        <dbReference type="ARBA" id="ARBA00023235"/>
    </source>
</evidence>
<comment type="subunit">
    <text evidence="7 8">Homodimer.</text>
</comment>
<keyword evidence="3 7" id="KW-0312">Gluconeogenesis</keyword>
<dbReference type="NCBIfam" id="TIGR00419">
    <property type="entry name" value="tim"/>
    <property type="match status" value="1"/>
</dbReference>
<dbReference type="HAMAP" id="MF_00147_B">
    <property type="entry name" value="TIM_B"/>
    <property type="match status" value="1"/>
</dbReference>
<dbReference type="InterPro" id="IPR020861">
    <property type="entry name" value="Triosephosphate_isomerase_AS"/>
</dbReference>
<dbReference type="CDD" id="cd00311">
    <property type="entry name" value="TIM"/>
    <property type="match status" value="1"/>
</dbReference>
<dbReference type="Pfam" id="PF00121">
    <property type="entry name" value="TIM"/>
    <property type="match status" value="1"/>
</dbReference>
<keyword evidence="4 7" id="KW-0963">Cytoplasm</keyword>
<reference evidence="9 10" key="1">
    <citation type="submission" date="2014-03" db="EMBL/GenBank/DDBJ databases">
        <title>complete genome sequence of Flavobacteriaceae bacterium JBKA-6.</title>
        <authorList>
            <person name="Takano T."/>
            <person name="Nakamura Y."/>
            <person name="Takuma S."/>
            <person name="Yasuike M."/>
            <person name="Matsuyama T."/>
            <person name="Sakai T."/>
            <person name="Fujiwara A."/>
            <person name="Kimoto K."/>
            <person name="Fukuda Y."/>
            <person name="Kondo H."/>
            <person name="Hirono I."/>
            <person name="Nakayasu C."/>
        </authorList>
    </citation>
    <scope>NUCLEOTIDE SEQUENCE [LARGE SCALE GENOMIC DNA]</scope>
    <source>
        <strain evidence="9 10">JBKA-6</strain>
    </source>
</reference>
<comment type="catalytic activity">
    <reaction evidence="7 8">
        <text>D-glyceraldehyde 3-phosphate = dihydroxyacetone phosphate</text>
        <dbReference type="Rhea" id="RHEA:18585"/>
        <dbReference type="ChEBI" id="CHEBI:57642"/>
        <dbReference type="ChEBI" id="CHEBI:59776"/>
        <dbReference type="EC" id="5.3.1.1"/>
    </reaction>
</comment>
<comment type="similarity">
    <text evidence="2 7 8">Belongs to the triosephosphate isomerase family.</text>
</comment>
<dbReference type="GO" id="GO:0006096">
    <property type="term" value="P:glycolytic process"/>
    <property type="evidence" value="ECO:0007669"/>
    <property type="project" value="UniProtKB-UniRule"/>
</dbReference>
<dbReference type="GO" id="GO:0004807">
    <property type="term" value="F:triose-phosphate isomerase activity"/>
    <property type="evidence" value="ECO:0007669"/>
    <property type="project" value="UniProtKB-UniRule"/>
</dbReference>
<feature type="binding site" evidence="7">
    <location>
        <position position="215"/>
    </location>
    <ligand>
        <name>substrate</name>
    </ligand>
</feature>
<organism evidence="9 10">
    <name type="scientific">Ichthyobacterium seriolicida</name>
    <dbReference type="NCBI Taxonomy" id="242600"/>
    <lineage>
        <taxon>Bacteria</taxon>
        <taxon>Pseudomonadati</taxon>
        <taxon>Bacteroidota</taxon>
        <taxon>Flavobacteriia</taxon>
        <taxon>Flavobacteriales</taxon>
        <taxon>Ichthyobacteriaceae</taxon>
        <taxon>Ichthyobacterium</taxon>
    </lineage>
</organism>
<proteinExistence type="inferred from homology"/>
<feature type="binding site" evidence="7">
    <location>
        <begin position="236"/>
        <end position="237"/>
    </location>
    <ligand>
        <name>substrate</name>
    </ligand>
</feature>
<dbReference type="InterPro" id="IPR035990">
    <property type="entry name" value="TIM_sf"/>
</dbReference>
<dbReference type="AlphaFoldDB" id="A0A1J1DW68"/>
<gene>
    <name evidence="7" type="primary">tpiA</name>
    <name evidence="9" type="ORF">JBKA6_0092</name>
</gene>
<comment type="subcellular location">
    <subcellularLocation>
        <location evidence="7 8">Cytoplasm</location>
    </subcellularLocation>
</comment>
<comment type="pathway">
    <text evidence="7 8">Carbohydrate biosynthesis; gluconeogenesis.</text>
</comment>
<dbReference type="PROSITE" id="PS51440">
    <property type="entry name" value="TIM_2"/>
    <property type="match status" value="1"/>
</dbReference>
<evidence type="ECO:0000256" key="7">
    <source>
        <dbReference type="HAMAP-Rule" id="MF_00147"/>
    </source>
</evidence>
<evidence type="ECO:0000256" key="2">
    <source>
        <dbReference type="ARBA" id="ARBA00007422"/>
    </source>
</evidence>
<feature type="binding site" evidence="7">
    <location>
        <begin position="9"/>
        <end position="11"/>
    </location>
    <ligand>
        <name>substrate</name>
    </ligand>
</feature>
<evidence type="ECO:0000313" key="10">
    <source>
        <dbReference type="Proteomes" id="UP000243197"/>
    </source>
</evidence>
<accession>A0A1J1DW68</accession>
<evidence type="ECO:0000256" key="4">
    <source>
        <dbReference type="ARBA" id="ARBA00022490"/>
    </source>
</evidence>
<comment type="function">
    <text evidence="7">Involved in the gluconeogenesis. Catalyzes stereospecifically the conversion of dihydroxyacetone phosphate (DHAP) to D-glyceraldehyde-3-phosphate (G3P).</text>
</comment>
<sequence>MREKIIAGNWKMNNGIDESKQLLKELLALITPLDLKVKKIIVSPSFTNLHGVSKYLDNTKISVAAQNLHQENSGAYTGEVSAHMLKSINVNKVILGHSERRMLFGETNDILASKVNASLKHSMEIIFCIGESLEDRESKSHFEVVSSQIKEGLFHLSNKDFNNIILAYEPVWAIGTGKTASPEQAQEMHNYIRNIISDKYGDDIAQKTSIIYGGSCNPNNALDIFSKKDVDGGLIGGASLKAKDFLSIINCLNQTY</sequence>
<name>A0A1J1DW68_9FLAO</name>
<dbReference type="OrthoDB" id="9809429at2"/>
<dbReference type="InterPro" id="IPR022896">
    <property type="entry name" value="TrioseP_Isoase_bac/euk"/>
</dbReference>
<dbReference type="PANTHER" id="PTHR21139:SF42">
    <property type="entry name" value="TRIOSEPHOSPHATE ISOMERASE"/>
    <property type="match status" value="1"/>
</dbReference>
<dbReference type="SUPFAM" id="SSF51351">
    <property type="entry name" value="Triosephosphate isomerase (TIM)"/>
    <property type="match status" value="1"/>
</dbReference>
<dbReference type="PANTHER" id="PTHR21139">
    <property type="entry name" value="TRIOSEPHOSPHATE ISOMERASE"/>
    <property type="match status" value="1"/>
</dbReference>
<comment type="pathway">
    <text evidence="1 7 8">Carbohydrate degradation; glycolysis; D-glyceraldehyde 3-phosphate from glycerone phosphate: step 1/1.</text>
</comment>
<feature type="active site" description="Electrophile" evidence="7">
    <location>
        <position position="97"/>
    </location>
</feature>
<keyword evidence="10" id="KW-1185">Reference proteome</keyword>